<dbReference type="AlphaFoldDB" id="A0A644ZZ01"/>
<protein>
    <submittedName>
        <fullName evidence="1">Uncharacterized protein</fullName>
    </submittedName>
</protein>
<accession>A0A644ZZ01</accession>
<evidence type="ECO:0000313" key="1">
    <source>
        <dbReference type="EMBL" id="MPM43843.1"/>
    </source>
</evidence>
<organism evidence="1">
    <name type="scientific">bioreactor metagenome</name>
    <dbReference type="NCBI Taxonomy" id="1076179"/>
    <lineage>
        <taxon>unclassified sequences</taxon>
        <taxon>metagenomes</taxon>
        <taxon>ecological metagenomes</taxon>
    </lineage>
</organism>
<reference evidence="1" key="1">
    <citation type="submission" date="2019-08" db="EMBL/GenBank/DDBJ databases">
        <authorList>
            <person name="Kucharzyk K."/>
            <person name="Murdoch R.W."/>
            <person name="Higgins S."/>
            <person name="Loffler F."/>
        </authorList>
    </citation>
    <scope>NUCLEOTIDE SEQUENCE</scope>
</reference>
<name>A0A644ZZ01_9ZZZZ</name>
<gene>
    <name evidence="1" type="ORF">SDC9_90520</name>
</gene>
<sequence>MLSAFHGNRKFAMLVHDVTGGNLREPMVANRLPMISRRKAFPLISRVAFHNRTAQLLHQRPDQRGLQEVMPARLSGGNLDGDLAF</sequence>
<proteinExistence type="predicted"/>
<dbReference type="EMBL" id="VSSQ01010255">
    <property type="protein sequence ID" value="MPM43843.1"/>
    <property type="molecule type" value="Genomic_DNA"/>
</dbReference>
<comment type="caution">
    <text evidence="1">The sequence shown here is derived from an EMBL/GenBank/DDBJ whole genome shotgun (WGS) entry which is preliminary data.</text>
</comment>